<sequence length="533" mass="59893">MGKKGSGSSWLTAVKRAFRSPTKDTDKRSGRRREDCDQEEDEEKKREKRRWIFRKTHMSHEGVSNNTAQQKLKHDVSASRGSSTDQDKQHALAVAVATAEAAMATAQAAVEVARLTKPASHAREHYAAVVIQTAFRGYLARRALRALKGLVKLQALVRGHNVRKQAKMTLRCMQALVRVQARVLDQRIRSSLEGSRKSTFSDTTSVWDSRYLQDISDRKSISREGSSIANDWDERPHTVEEVKAMLQQRKEAAMKRDKTLSQAFSQQIWRNGRTSSIGNEDELEERPKWLDRWMATKPWENTGRASTDQRDPIKTVEIDTSQPYSYLGTNYRRSHPNYQYNPNHHQPQRHSIASPLHRSHQSPATPSPAKSRPIQVRSASPRCVREDRSYHTSQTPSLRSNYQYTGHLYQNGKVVGTGTSSAGAALPNYMAATESAKARIRSQSAPRQRPSTPERDRAGSAKKRLSFPAPDPYSVGVSYGNYGHSLRSPSFKSVSGSHFGLEQQSNYSSCCTESIGGGEVSPSSTGDLRRWLR</sequence>
<dbReference type="AlphaFoldDB" id="A0AAN9S655"/>
<name>A0AAN9S655_PSOTE</name>
<evidence type="ECO:0000313" key="10">
    <source>
        <dbReference type="Proteomes" id="UP001386955"/>
    </source>
</evidence>
<dbReference type="InterPro" id="IPR000048">
    <property type="entry name" value="IQ_motif_EF-hand-BS"/>
</dbReference>
<dbReference type="Proteomes" id="UP001386955">
    <property type="component" value="Unassembled WGS sequence"/>
</dbReference>
<dbReference type="FunFam" id="1.20.5.190:FF:000062">
    <property type="entry name" value="IQ-domain 11"/>
    <property type="match status" value="1"/>
</dbReference>
<organism evidence="9 10">
    <name type="scientific">Psophocarpus tetragonolobus</name>
    <name type="common">Winged bean</name>
    <name type="synonym">Dolichos tetragonolobus</name>
    <dbReference type="NCBI Taxonomy" id="3891"/>
    <lineage>
        <taxon>Eukaryota</taxon>
        <taxon>Viridiplantae</taxon>
        <taxon>Streptophyta</taxon>
        <taxon>Embryophyta</taxon>
        <taxon>Tracheophyta</taxon>
        <taxon>Spermatophyta</taxon>
        <taxon>Magnoliopsida</taxon>
        <taxon>eudicotyledons</taxon>
        <taxon>Gunneridae</taxon>
        <taxon>Pentapetalae</taxon>
        <taxon>rosids</taxon>
        <taxon>fabids</taxon>
        <taxon>Fabales</taxon>
        <taxon>Fabaceae</taxon>
        <taxon>Papilionoideae</taxon>
        <taxon>50 kb inversion clade</taxon>
        <taxon>NPAAA clade</taxon>
        <taxon>indigoferoid/millettioid clade</taxon>
        <taxon>Phaseoleae</taxon>
        <taxon>Psophocarpus</taxon>
    </lineage>
</organism>
<feature type="region of interest" description="Disordered" evidence="7">
    <location>
        <begin position="301"/>
        <end position="401"/>
    </location>
</feature>
<accession>A0AAN9S655</accession>
<dbReference type="GO" id="GO:0005737">
    <property type="term" value="C:cytoplasm"/>
    <property type="evidence" value="ECO:0007669"/>
    <property type="project" value="UniProtKB-SubCell"/>
</dbReference>
<evidence type="ECO:0000256" key="5">
    <source>
        <dbReference type="ARBA" id="ARBA00024341"/>
    </source>
</evidence>
<feature type="region of interest" description="Disordered" evidence="7">
    <location>
        <begin position="493"/>
        <end position="533"/>
    </location>
</feature>
<dbReference type="Gene3D" id="1.20.5.190">
    <property type="match status" value="1"/>
</dbReference>
<feature type="compositionally biased region" description="Polar residues" evidence="7">
    <location>
        <begin position="1"/>
        <end position="11"/>
    </location>
</feature>
<dbReference type="PANTHER" id="PTHR32295">
    <property type="entry name" value="IQ-DOMAIN 5-RELATED"/>
    <property type="match status" value="1"/>
</dbReference>
<keyword evidence="3" id="KW-0677">Repeat</keyword>
<comment type="similarity">
    <text evidence="5">Belongs to the IQD family.</text>
</comment>
<protein>
    <recommendedName>
        <fullName evidence="8">DUF4005 domain-containing protein</fullName>
    </recommendedName>
</protein>
<feature type="compositionally biased region" description="Polar residues" evidence="7">
    <location>
        <begin position="391"/>
        <end position="401"/>
    </location>
</feature>
<feature type="domain" description="DUF4005" evidence="8">
    <location>
        <begin position="380"/>
        <end position="488"/>
    </location>
</feature>
<dbReference type="Pfam" id="PF00612">
    <property type="entry name" value="IQ"/>
    <property type="match status" value="2"/>
</dbReference>
<dbReference type="SMART" id="SM00015">
    <property type="entry name" value="IQ"/>
    <property type="match status" value="2"/>
</dbReference>
<feature type="compositionally biased region" description="Polar residues" evidence="7">
    <location>
        <begin position="441"/>
        <end position="451"/>
    </location>
</feature>
<evidence type="ECO:0000256" key="6">
    <source>
        <dbReference type="ARBA" id="ARBA00024378"/>
    </source>
</evidence>
<comment type="subunit">
    <text evidence="6">Binds to multiple calmodulin (CaM) in the presence of Ca(2+) and CaM-like proteins.</text>
</comment>
<dbReference type="InterPro" id="IPR025064">
    <property type="entry name" value="DUF4005"/>
</dbReference>
<feature type="compositionally biased region" description="Polar residues" evidence="7">
    <location>
        <begin position="336"/>
        <end position="351"/>
    </location>
</feature>
<dbReference type="EMBL" id="JAYMYS010000006">
    <property type="protein sequence ID" value="KAK7389751.1"/>
    <property type="molecule type" value="Genomic_DNA"/>
</dbReference>
<dbReference type="PROSITE" id="PS50096">
    <property type="entry name" value="IQ"/>
    <property type="match status" value="2"/>
</dbReference>
<evidence type="ECO:0000313" key="9">
    <source>
        <dbReference type="EMBL" id="KAK7389751.1"/>
    </source>
</evidence>
<keyword evidence="10" id="KW-1185">Reference proteome</keyword>
<feature type="compositionally biased region" description="Polar residues" evidence="7">
    <location>
        <begin position="493"/>
        <end position="512"/>
    </location>
</feature>
<dbReference type="PANTHER" id="PTHR32295:SF6">
    <property type="entry name" value="PROTEIN IQ-DOMAIN 18"/>
    <property type="match status" value="1"/>
</dbReference>
<evidence type="ECO:0000256" key="2">
    <source>
        <dbReference type="ARBA" id="ARBA00022490"/>
    </source>
</evidence>
<dbReference type="Pfam" id="PF13178">
    <property type="entry name" value="DUF4005"/>
    <property type="match status" value="1"/>
</dbReference>
<evidence type="ECO:0000256" key="3">
    <source>
        <dbReference type="ARBA" id="ARBA00022737"/>
    </source>
</evidence>
<evidence type="ECO:0000259" key="8">
    <source>
        <dbReference type="Pfam" id="PF13178"/>
    </source>
</evidence>
<feature type="region of interest" description="Disordered" evidence="7">
    <location>
        <begin position="1"/>
        <end position="87"/>
    </location>
</feature>
<comment type="subcellular location">
    <subcellularLocation>
        <location evidence="1">Cytoplasm</location>
    </subcellularLocation>
</comment>
<feature type="compositionally biased region" description="Polar residues" evidence="7">
    <location>
        <begin position="318"/>
        <end position="328"/>
    </location>
</feature>
<proteinExistence type="inferred from homology"/>
<feature type="compositionally biased region" description="Basic residues" evidence="7">
    <location>
        <begin position="46"/>
        <end position="57"/>
    </location>
</feature>
<reference evidence="9 10" key="1">
    <citation type="submission" date="2024-01" db="EMBL/GenBank/DDBJ databases">
        <title>The genomes of 5 underutilized Papilionoideae crops provide insights into root nodulation and disease resistanc.</title>
        <authorList>
            <person name="Jiang F."/>
        </authorList>
    </citation>
    <scope>NUCLEOTIDE SEQUENCE [LARGE SCALE GENOMIC DNA]</scope>
    <source>
        <strain evidence="9">DUOXIRENSHENG_FW03</strain>
        <tissue evidence="9">Leaves</tissue>
    </source>
</reference>
<keyword evidence="2" id="KW-0963">Cytoplasm</keyword>
<gene>
    <name evidence="9" type="ORF">VNO78_25043</name>
</gene>
<evidence type="ECO:0000256" key="7">
    <source>
        <dbReference type="SAM" id="MobiDB-lite"/>
    </source>
</evidence>
<feature type="region of interest" description="Disordered" evidence="7">
    <location>
        <begin position="436"/>
        <end position="470"/>
    </location>
</feature>
<dbReference type="GO" id="GO:0005516">
    <property type="term" value="F:calmodulin binding"/>
    <property type="evidence" value="ECO:0007669"/>
    <property type="project" value="UniProtKB-KW"/>
</dbReference>
<evidence type="ECO:0000256" key="4">
    <source>
        <dbReference type="ARBA" id="ARBA00022860"/>
    </source>
</evidence>
<feature type="compositionally biased region" description="Basic and acidic residues" evidence="7">
    <location>
        <begin position="21"/>
        <end position="35"/>
    </location>
</feature>
<feature type="compositionally biased region" description="Basic and acidic residues" evidence="7">
    <location>
        <begin position="307"/>
        <end position="317"/>
    </location>
</feature>
<dbReference type="CDD" id="cd23767">
    <property type="entry name" value="IQCD"/>
    <property type="match status" value="1"/>
</dbReference>
<evidence type="ECO:0000256" key="1">
    <source>
        <dbReference type="ARBA" id="ARBA00004496"/>
    </source>
</evidence>
<keyword evidence="4" id="KW-0112">Calmodulin-binding</keyword>
<comment type="caution">
    <text evidence="9">The sequence shown here is derived from an EMBL/GenBank/DDBJ whole genome shotgun (WGS) entry which is preliminary data.</text>
</comment>